<dbReference type="Proteomes" id="UP000823849">
    <property type="component" value="Unassembled WGS sequence"/>
</dbReference>
<evidence type="ECO:0000256" key="1">
    <source>
        <dbReference type="SAM" id="MobiDB-lite"/>
    </source>
</evidence>
<feature type="region of interest" description="Disordered" evidence="1">
    <location>
        <begin position="117"/>
        <end position="169"/>
    </location>
</feature>
<dbReference type="InterPro" id="IPR032179">
    <property type="entry name" value="Cry22Aa_Ig-like"/>
</dbReference>
<dbReference type="Pfam" id="PF16403">
    <property type="entry name" value="Bact_surface_Ig-like"/>
    <property type="match status" value="1"/>
</dbReference>
<organism evidence="4 5">
    <name type="scientific">Candidatus Fusicatenibacter intestinigallinarum</name>
    <dbReference type="NCBI Taxonomy" id="2838598"/>
    <lineage>
        <taxon>Bacteria</taxon>
        <taxon>Bacillati</taxon>
        <taxon>Bacillota</taxon>
        <taxon>Clostridia</taxon>
        <taxon>Lachnospirales</taxon>
        <taxon>Lachnospiraceae</taxon>
        <taxon>Fusicatenibacter</taxon>
    </lineage>
</organism>
<dbReference type="Gene3D" id="2.60.40.10">
    <property type="entry name" value="Immunoglobulins"/>
    <property type="match status" value="2"/>
</dbReference>
<gene>
    <name evidence="4" type="ORF">H9705_01545</name>
</gene>
<evidence type="ECO:0000313" key="5">
    <source>
        <dbReference type="Proteomes" id="UP000823849"/>
    </source>
</evidence>
<protein>
    <submittedName>
        <fullName evidence="4">DUF5011 domain-containing protein</fullName>
    </submittedName>
</protein>
<sequence>MRKGLVAILFLVCGVLLAGNVVAYVGEDHSGPEISIPEEAVTYVAGTDTSLLLTGVTATDERDGDVTDTVTIESVIPNTDGTEASVIYVAKDSKNNVTKETRKVSYTTDAAAAVQAAAGGETGQSDAAGEPAADTEGQSTDAAAAEGQGADATSAEGQSVDSQGADDGQAQNEAAIAALPADSPRLYLTQYSVEIERGAEFNRLSYVQDITDDQDSREELYRGIQISGEVDTNTPGEYILEYYVSDSDGNNSNTAQLRVTVR</sequence>
<feature type="chain" id="PRO_5038713430" evidence="2">
    <location>
        <begin position="24"/>
        <end position="262"/>
    </location>
</feature>
<evidence type="ECO:0000313" key="4">
    <source>
        <dbReference type="EMBL" id="HJC14499.1"/>
    </source>
</evidence>
<reference evidence="4" key="2">
    <citation type="submission" date="2021-04" db="EMBL/GenBank/DDBJ databases">
        <authorList>
            <person name="Gilroy R."/>
        </authorList>
    </citation>
    <scope>NUCLEOTIDE SEQUENCE</scope>
    <source>
        <strain evidence="4">CHK185-5351</strain>
    </source>
</reference>
<feature type="compositionally biased region" description="Low complexity" evidence="1">
    <location>
        <begin position="139"/>
        <end position="155"/>
    </location>
</feature>
<comment type="caution">
    <text evidence="4">The sequence shown here is derived from an EMBL/GenBank/DDBJ whole genome shotgun (WGS) entry which is preliminary data.</text>
</comment>
<proteinExistence type="predicted"/>
<reference evidence="4" key="1">
    <citation type="journal article" date="2021" name="PeerJ">
        <title>Extensive microbial diversity within the chicken gut microbiome revealed by metagenomics and culture.</title>
        <authorList>
            <person name="Gilroy R."/>
            <person name="Ravi A."/>
            <person name="Getino M."/>
            <person name="Pursley I."/>
            <person name="Horton D.L."/>
            <person name="Alikhan N.F."/>
            <person name="Baker D."/>
            <person name="Gharbi K."/>
            <person name="Hall N."/>
            <person name="Watson M."/>
            <person name="Adriaenssens E.M."/>
            <person name="Foster-Nyarko E."/>
            <person name="Jarju S."/>
            <person name="Secka A."/>
            <person name="Antonio M."/>
            <person name="Oren A."/>
            <person name="Chaudhuri R.R."/>
            <person name="La Ragione R."/>
            <person name="Hildebrand F."/>
            <person name="Pallen M.J."/>
        </authorList>
    </citation>
    <scope>NUCLEOTIDE SEQUENCE</scope>
    <source>
        <strain evidence="4">CHK185-5351</strain>
    </source>
</reference>
<keyword evidence="2" id="KW-0732">Signal</keyword>
<feature type="domain" description="Pesticidal crystal protein Cry22Aa Ig-like" evidence="3">
    <location>
        <begin position="192"/>
        <end position="261"/>
    </location>
</feature>
<accession>A0A9D2N9B2</accession>
<evidence type="ECO:0000256" key="2">
    <source>
        <dbReference type="SAM" id="SignalP"/>
    </source>
</evidence>
<dbReference type="AlphaFoldDB" id="A0A9D2N9B2"/>
<dbReference type="EMBL" id="DWWU01000008">
    <property type="protein sequence ID" value="HJC14499.1"/>
    <property type="molecule type" value="Genomic_DNA"/>
</dbReference>
<name>A0A9D2N9B2_9FIRM</name>
<dbReference type="InterPro" id="IPR013783">
    <property type="entry name" value="Ig-like_fold"/>
</dbReference>
<evidence type="ECO:0000259" key="3">
    <source>
        <dbReference type="Pfam" id="PF16403"/>
    </source>
</evidence>
<feature type="signal peptide" evidence="2">
    <location>
        <begin position="1"/>
        <end position="23"/>
    </location>
</feature>